<proteinExistence type="predicted"/>
<protein>
    <submittedName>
        <fullName evidence="1">Uncharacterized protein</fullName>
    </submittedName>
</protein>
<dbReference type="OMA" id="CGERSCQ"/>
<dbReference type="EMBL" id="KI667578">
    <property type="protein sequence ID" value="ETN71644.1"/>
    <property type="molecule type" value="Genomic_DNA"/>
</dbReference>
<sequence>MEYVDHTKMIHIYENVEPKALKKVELKVLQAKAAMEAMSLKFTQEEKEEFTEKPFSELFAHLFRKDTLGSMITMLRQLDDGKLADKADRFEEIFPDHADLVRADRIPDEL</sequence>
<reference evidence="2" key="1">
    <citation type="journal article" date="2014" name="Nat. Genet.">
        <title>Genome of the human hookworm Necator americanus.</title>
        <authorList>
            <person name="Tang Y.T."/>
            <person name="Gao X."/>
            <person name="Rosa B.A."/>
            <person name="Abubucker S."/>
            <person name="Hallsworth-Pepin K."/>
            <person name="Martin J."/>
            <person name="Tyagi R."/>
            <person name="Heizer E."/>
            <person name="Zhang X."/>
            <person name="Bhonagiri-Palsikar V."/>
            <person name="Minx P."/>
            <person name="Warren W.C."/>
            <person name="Wang Q."/>
            <person name="Zhan B."/>
            <person name="Hotez P.J."/>
            <person name="Sternberg P.W."/>
            <person name="Dougall A."/>
            <person name="Gaze S.T."/>
            <person name="Mulvenna J."/>
            <person name="Sotillo J."/>
            <person name="Ranganathan S."/>
            <person name="Rabelo E.M."/>
            <person name="Wilson R.K."/>
            <person name="Felgner P.L."/>
            <person name="Bethony J."/>
            <person name="Hawdon J.M."/>
            <person name="Gasser R.B."/>
            <person name="Loukas A."/>
            <person name="Mitreva M."/>
        </authorList>
    </citation>
    <scope>NUCLEOTIDE SEQUENCE [LARGE SCALE GENOMIC DNA]</scope>
</reference>
<evidence type="ECO:0000313" key="2">
    <source>
        <dbReference type="Proteomes" id="UP000053676"/>
    </source>
</evidence>
<dbReference type="Proteomes" id="UP000053676">
    <property type="component" value="Unassembled WGS sequence"/>
</dbReference>
<evidence type="ECO:0000313" key="1">
    <source>
        <dbReference type="EMBL" id="ETN71644.1"/>
    </source>
</evidence>
<organism evidence="1 2">
    <name type="scientific">Necator americanus</name>
    <name type="common">Human hookworm</name>
    <dbReference type="NCBI Taxonomy" id="51031"/>
    <lineage>
        <taxon>Eukaryota</taxon>
        <taxon>Metazoa</taxon>
        <taxon>Ecdysozoa</taxon>
        <taxon>Nematoda</taxon>
        <taxon>Chromadorea</taxon>
        <taxon>Rhabditida</taxon>
        <taxon>Rhabditina</taxon>
        <taxon>Rhabditomorpha</taxon>
        <taxon>Strongyloidea</taxon>
        <taxon>Ancylostomatidae</taxon>
        <taxon>Bunostominae</taxon>
        <taxon>Necator</taxon>
    </lineage>
</organism>
<name>W2SPL4_NECAM</name>
<dbReference type="Pfam" id="PF07914">
    <property type="entry name" value="DUF1679"/>
    <property type="match status" value="1"/>
</dbReference>
<dbReference type="InterPro" id="IPR012877">
    <property type="entry name" value="Dhs-27"/>
</dbReference>
<gene>
    <name evidence="1" type="ORF">NECAME_14161</name>
</gene>
<feature type="non-terminal residue" evidence="1">
    <location>
        <position position="110"/>
    </location>
</feature>
<keyword evidence="2" id="KW-1185">Reference proteome</keyword>
<accession>W2SPL4</accession>
<dbReference type="AlphaFoldDB" id="W2SPL4"/>
<dbReference type="KEGG" id="nai:NECAME_14161"/>